<feature type="signal peptide" evidence="1">
    <location>
        <begin position="1"/>
        <end position="25"/>
    </location>
</feature>
<dbReference type="Proteomes" id="UP001215280">
    <property type="component" value="Unassembled WGS sequence"/>
</dbReference>
<organism evidence="2 3">
    <name type="scientific">Mycena maculata</name>
    <dbReference type="NCBI Taxonomy" id="230809"/>
    <lineage>
        <taxon>Eukaryota</taxon>
        <taxon>Fungi</taxon>
        <taxon>Dikarya</taxon>
        <taxon>Basidiomycota</taxon>
        <taxon>Agaricomycotina</taxon>
        <taxon>Agaricomycetes</taxon>
        <taxon>Agaricomycetidae</taxon>
        <taxon>Agaricales</taxon>
        <taxon>Marasmiineae</taxon>
        <taxon>Mycenaceae</taxon>
        <taxon>Mycena</taxon>
    </lineage>
</organism>
<protein>
    <submittedName>
        <fullName evidence="2">Uncharacterized protein</fullName>
    </submittedName>
</protein>
<sequence>MSFASKTMRSSAIIFLFASLKFCHPEDFHTWLDIHRRTPELARISKRVAFTSRDFWRPRRGLLEGPDVHCAPDPPSIPVMPNVRVVDWESNHPEDVAMAVSRLSLFPKLTELYLSVSTRFRLPRQASRGLREASSPLS</sequence>
<dbReference type="AlphaFoldDB" id="A0AAD7IMX6"/>
<evidence type="ECO:0000313" key="3">
    <source>
        <dbReference type="Proteomes" id="UP001215280"/>
    </source>
</evidence>
<keyword evidence="3" id="KW-1185">Reference proteome</keyword>
<name>A0AAD7IMX6_9AGAR</name>
<keyword evidence="1" id="KW-0732">Signal</keyword>
<gene>
    <name evidence="2" type="ORF">DFH07DRAFT_589993</name>
</gene>
<reference evidence="2" key="1">
    <citation type="submission" date="2023-03" db="EMBL/GenBank/DDBJ databases">
        <title>Massive genome expansion in bonnet fungi (Mycena s.s.) driven by repeated elements and novel gene families across ecological guilds.</title>
        <authorList>
            <consortium name="Lawrence Berkeley National Laboratory"/>
            <person name="Harder C.B."/>
            <person name="Miyauchi S."/>
            <person name="Viragh M."/>
            <person name="Kuo A."/>
            <person name="Thoen E."/>
            <person name="Andreopoulos B."/>
            <person name="Lu D."/>
            <person name="Skrede I."/>
            <person name="Drula E."/>
            <person name="Henrissat B."/>
            <person name="Morin E."/>
            <person name="Kohler A."/>
            <person name="Barry K."/>
            <person name="LaButti K."/>
            <person name="Morin E."/>
            <person name="Salamov A."/>
            <person name="Lipzen A."/>
            <person name="Mereny Z."/>
            <person name="Hegedus B."/>
            <person name="Baldrian P."/>
            <person name="Stursova M."/>
            <person name="Weitz H."/>
            <person name="Taylor A."/>
            <person name="Grigoriev I.V."/>
            <person name="Nagy L.G."/>
            <person name="Martin F."/>
            <person name="Kauserud H."/>
        </authorList>
    </citation>
    <scope>NUCLEOTIDE SEQUENCE</scope>
    <source>
        <strain evidence="2">CBHHK188m</strain>
    </source>
</reference>
<dbReference type="EMBL" id="JARJLG010000098">
    <property type="protein sequence ID" value="KAJ7746436.1"/>
    <property type="molecule type" value="Genomic_DNA"/>
</dbReference>
<feature type="chain" id="PRO_5042228180" evidence="1">
    <location>
        <begin position="26"/>
        <end position="138"/>
    </location>
</feature>
<accession>A0AAD7IMX6</accession>
<evidence type="ECO:0000313" key="2">
    <source>
        <dbReference type="EMBL" id="KAJ7746436.1"/>
    </source>
</evidence>
<comment type="caution">
    <text evidence="2">The sequence shown here is derived from an EMBL/GenBank/DDBJ whole genome shotgun (WGS) entry which is preliminary data.</text>
</comment>
<evidence type="ECO:0000256" key="1">
    <source>
        <dbReference type="SAM" id="SignalP"/>
    </source>
</evidence>
<proteinExistence type="predicted"/>